<evidence type="ECO:0000313" key="2">
    <source>
        <dbReference type="EMBL" id="RHN76015.1"/>
    </source>
</evidence>
<evidence type="ECO:0000256" key="1">
    <source>
        <dbReference type="SAM" id="Phobius"/>
    </source>
</evidence>
<accession>A0A396JI30</accession>
<keyword evidence="1" id="KW-0812">Transmembrane</keyword>
<dbReference type="Gramene" id="rna12285">
    <property type="protein sequence ID" value="RHN76015.1"/>
    <property type="gene ID" value="gene12285"/>
</dbReference>
<proteinExistence type="predicted"/>
<dbReference type="AlphaFoldDB" id="A0A396JI30"/>
<keyword evidence="1" id="KW-1133">Transmembrane helix</keyword>
<name>A0A396JI30_MEDTR</name>
<gene>
    <name evidence="2" type="ORF">MtrunA17_Chr2g0327461</name>
</gene>
<organism evidence="2 3">
    <name type="scientific">Medicago truncatula</name>
    <name type="common">Barrel medic</name>
    <name type="synonym">Medicago tribuloides</name>
    <dbReference type="NCBI Taxonomy" id="3880"/>
    <lineage>
        <taxon>Eukaryota</taxon>
        <taxon>Viridiplantae</taxon>
        <taxon>Streptophyta</taxon>
        <taxon>Embryophyta</taxon>
        <taxon>Tracheophyta</taxon>
        <taxon>Spermatophyta</taxon>
        <taxon>Magnoliopsida</taxon>
        <taxon>eudicotyledons</taxon>
        <taxon>Gunneridae</taxon>
        <taxon>Pentapetalae</taxon>
        <taxon>rosids</taxon>
        <taxon>fabids</taxon>
        <taxon>Fabales</taxon>
        <taxon>Fabaceae</taxon>
        <taxon>Papilionoideae</taxon>
        <taxon>50 kb inversion clade</taxon>
        <taxon>NPAAA clade</taxon>
        <taxon>Hologalegina</taxon>
        <taxon>IRL clade</taxon>
        <taxon>Trifolieae</taxon>
        <taxon>Medicago</taxon>
    </lineage>
</organism>
<dbReference type="Proteomes" id="UP000265566">
    <property type="component" value="Chromosome 2"/>
</dbReference>
<comment type="caution">
    <text evidence="2">The sequence shown here is derived from an EMBL/GenBank/DDBJ whole genome shotgun (WGS) entry which is preliminary data.</text>
</comment>
<evidence type="ECO:0008006" key="4">
    <source>
        <dbReference type="Google" id="ProtNLM"/>
    </source>
</evidence>
<protein>
    <recommendedName>
        <fullName evidence="4">Transmembrane protein</fullName>
    </recommendedName>
</protein>
<sequence length="101" mass="11548">MIGLDRPHHSATGFSQRLFSPSLTFMVICWFFVVMLVVAGAGFCLLMMRFSNTWMLDVMACLRALSGGCFWFVCRSLYLIHGGLFECSAYIRHTFPLYVVF</sequence>
<keyword evidence="1" id="KW-0472">Membrane</keyword>
<reference evidence="3" key="1">
    <citation type="journal article" date="2018" name="Nat. Plants">
        <title>Whole-genome landscape of Medicago truncatula symbiotic genes.</title>
        <authorList>
            <person name="Pecrix Y."/>
            <person name="Staton S.E."/>
            <person name="Sallet E."/>
            <person name="Lelandais-Briere C."/>
            <person name="Moreau S."/>
            <person name="Carrere S."/>
            <person name="Blein T."/>
            <person name="Jardinaud M.F."/>
            <person name="Latrasse D."/>
            <person name="Zouine M."/>
            <person name="Zahm M."/>
            <person name="Kreplak J."/>
            <person name="Mayjonade B."/>
            <person name="Satge C."/>
            <person name="Perez M."/>
            <person name="Cauet S."/>
            <person name="Marande W."/>
            <person name="Chantry-Darmon C."/>
            <person name="Lopez-Roques C."/>
            <person name="Bouchez O."/>
            <person name="Berard A."/>
            <person name="Debelle F."/>
            <person name="Munos S."/>
            <person name="Bendahmane A."/>
            <person name="Berges H."/>
            <person name="Niebel A."/>
            <person name="Buitink J."/>
            <person name="Frugier F."/>
            <person name="Benhamed M."/>
            <person name="Crespi M."/>
            <person name="Gouzy J."/>
            <person name="Gamas P."/>
        </authorList>
    </citation>
    <scope>NUCLEOTIDE SEQUENCE [LARGE SCALE GENOMIC DNA]</scope>
    <source>
        <strain evidence="3">cv. Jemalong A17</strain>
    </source>
</reference>
<feature type="transmembrane region" description="Helical" evidence="1">
    <location>
        <begin position="23"/>
        <end position="48"/>
    </location>
</feature>
<dbReference type="EMBL" id="PSQE01000002">
    <property type="protein sequence ID" value="RHN76015.1"/>
    <property type="molecule type" value="Genomic_DNA"/>
</dbReference>
<evidence type="ECO:0000313" key="3">
    <source>
        <dbReference type="Proteomes" id="UP000265566"/>
    </source>
</evidence>